<dbReference type="InterPro" id="IPR014729">
    <property type="entry name" value="Rossmann-like_a/b/a_fold"/>
</dbReference>
<sequence length="617" mass="68986">MPAGRIHNYPENFCNMNGLICLVGAKNPSMRSHIEGLMAESAQIALDDEIWAAGRDQAHGEMSIAEAVDWSCHFYGHLFSVEGPTDAEASPAQTLGQILARSGVDGLTKTDGRYVVVFRDKRSGKVTVCGDPVGLMSVFYAKIGGGFAIATDINSLLALPEMSREPDPSSIAGFLTCSRYKLLVDTTFYRDIKKIPSNHAVLLNGDDLTIHRYWLPDISQDNPVMVSDEEVVETARQMMLDATQDRVKGEGPLAAALSGGFDSSSVVSMMRHLDESKSRPFTTISFNFGSDEADEDDLIDAVSEMHNTEHHRLNVLEKPFFTEMDAIIEANAGPVLESGVLLLWKKKAELARLGMTASLSGLGGDELFMGRMNFLADEVSKFHFRTAWREIRAVYPFDSSTGKRTSLKKLLKANVLSPLEPYAIKNYRQAGPGKKYPPSWVQGNLVDQGVLDGNLPRAAPPRASTVYQQDCWEVFYYELLNGGITYHSIAGDGTGIDTRFPLLDRKLIEYMFRVPRRLKISDGKVRHVQQEAMRPFLPPELLRDHLKKDFHPVLDAHLRREYTEMLEPLFAAKSHLSDDFVDWDALREPYQAFLDGKAKPYSLWVALCLERWLELKT</sequence>
<evidence type="ECO:0000256" key="1">
    <source>
        <dbReference type="ARBA" id="ARBA00005187"/>
    </source>
</evidence>
<evidence type="ECO:0000256" key="3">
    <source>
        <dbReference type="ARBA" id="ARBA00012737"/>
    </source>
</evidence>
<dbReference type="OrthoDB" id="9801213at2"/>
<dbReference type="InterPro" id="IPR029055">
    <property type="entry name" value="Ntn_hydrolases_N"/>
</dbReference>
<dbReference type="Gene3D" id="3.40.50.620">
    <property type="entry name" value="HUPs"/>
    <property type="match status" value="2"/>
</dbReference>
<dbReference type="GO" id="GO:0006529">
    <property type="term" value="P:asparagine biosynthetic process"/>
    <property type="evidence" value="ECO:0007669"/>
    <property type="project" value="InterPro"/>
</dbReference>
<proteinExistence type="inferred from homology"/>
<dbReference type="PANTHER" id="PTHR43284:SF1">
    <property type="entry name" value="ASPARAGINE SYNTHETASE"/>
    <property type="match status" value="1"/>
</dbReference>
<dbReference type="SUPFAM" id="SSF56235">
    <property type="entry name" value="N-terminal nucleophile aminohydrolases (Ntn hydrolases)"/>
    <property type="match status" value="1"/>
</dbReference>
<feature type="domain" description="Asparagine synthetase" evidence="5">
    <location>
        <begin position="236"/>
        <end position="614"/>
    </location>
</feature>
<comment type="catalytic activity">
    <reaction evidence="4">
        <text>L-aspartate + L-glutamine + ATP + H2O = L-asparagine + L-glutamate + AMP + diphosphate + H(+)</text>
        <dbReference type="Rhea" id="RHEA:12228"/>
        <dbReference type="ChEBI" id="CHEBI:15377"/>
        <dbReference type="ChEBI" id="CHEBI:15378"/>
        <dbReference type="ChEBI" id="CHEBI:29985"/>
        <dbReference type="ChEBI" id="CHEBI:29991"/>
        <dbReference type="ChEBI" id="CHEBI:30616"/>
        <dbReference type="ChEBI" id="CHEBI:33019"/>
        <dbReference type="ChEBI" id="CHEBI:58048"/>
        <dbReference type="ChEBI" id="CHEBI:58359"/>
        <dbReference type="ChEBI" id="CHEBI:456215"/>
        <dbReference type="EC" id="6.3.5.4"/>
    </reaction>
</comment>
<dbReference type="GO" id="GO:0004066">
    <property type="term" value="F:asparagine synthase (glutamine-hydrolyzing) activity"/>
    <property type="evidence" value="ECO:0007669"/>
    <property type="project" value="UniProtKB-EC"/>
</dbReference>
<accession>A0A1I6FUZ8</accession>
<comment type="similarity">
    <text evidence="2">Belongs to the asparagine synthetase family.</text>
</comment>
<dbReference type="Gene3D" id="3.60.20.10">
    <property type="entry name" value="Glutamine Phosphoribosylpyrophosphate, subunit 1, domain 1"/>
    <property type="match status" value="1"/>
</dbReference>
<dbReference type="InterPro" id="IPR006426">
    <property type="entry name" value="Asn_synth_AEB"/>
</dbReference>
<reference evidence="7" key="1">
    <citation type="submission" date="2016-10" db="EMBL/GenBank/DDBJ databases">
        <authorList>
            <person name="Varghese N."/>
            <person name="Submissions S."/>
        </authorList>
    </citation>
    <scope>NUCLEOTIDE SEQUENCE [LARGE SCALE GENOMIC DNA]</scope>
    <source>
        <strain evidence="7">DSM 26921</strain>
    </source>
</reference>
<organism evidence="6 7">
    <name type="scientific">Litoreibacter janthinus</name>
    <dbReference type="NCBI Taxonomy" id="670154"/>
    <lineage>
        <taxon>Bacteria</taxon>
        <taxon>Pseudomonadati</taxon>
        <taxon>Pseudomonadota</taxon>
        <taxon>Alphaproteobacteria</taxon>
        <taxon>Rhodobacterales</taxon>
        <taxon>Roseobacteraceae</taxon>
        <taxon>Litoreibacter</taxon>
    </lineage>
</organism>
<dbReference type="GO" id="GO:0005829">
    <property type="term" value="C:cytosol"/>
    <property type="evidence" value="ECO:0007669"/>
    <property type="project" value="TreeGrafter"/>
</dbReference>
<dbReference type="PIRSF" id="PIRSF001589">
    <property type="entry name" value="Asn_synthetase_glu-h"/>
    <property type="match status" value="1"/>
</dbReference>
<gene>
    <name evidence="6" type="ORF">SAMN04488002_0371</name>
</gene>
<dbReference type="EMBL" id="FOYO01000001">
    <property type="protein sequence ID" value="SFR33741.1"/>
    <property type="molecule type" value="Genomic_DNA"/>
</dbReference>
<evidence type="ECO:0000313" key="6">
    <source>
        <dbReference type="EMBL" id="SFR33741.1"/>
    </source>
</evidence>
<dbReference type="PANTHER" id="PTHR43284">
    <property type="entry name" value="ASPARAGINE SYNTHETASE (GLUTAMINE-HYDROLYZING)"/>
    <property type="match status" value="1"/>
</dbReference>
<evidence type="ECO:0000313" key="7">
    <source>
        <dbReference type="Proteomes" id="UP000199658"/>
    </source>
</evidence>
<name>A0A1I6FUZ8_9RHOB</name>
<dbReference type="InterPro" id="IPR001962">
    <property type="entry name" value="Asn_synthase"/>
</dbReference>
<comment type="pathway">
    <text evidence="1">Amino-acid biosynthesis; L-asparagine biosynthesis; L-asparagine from L-aspartate (L-Gln route): step 1/1.</text>
</comment>
<dbReference type="STRING" id="670154.SAMN04488002_0371"/>
<keyword evidence="7" id="KW-1185">Reference proteome</keyword>
<dbReference type="EC" id="6.3.5.4" evidence="3"/>
<dbReference type="Pfam" id="PF00733">
    <property type="entry name" value="Asn_synthase"/>
    <property type="match status" value="1"/>
</dbReference>
<dbReference type="InterPro" id="IPR051786">
    <property type="entry name" value="ASN_synthetase/amidase"/>
</dbReference>
<protein>
    <recommendedName>
        <fullName evidence="3">asparagine synthase (glutamine-hydrolyzing)</fullName>
        <ecNumber evidence="3">6.3.5.4</ecNumber>
    </recommendedName>
</protein>
<dbReference type="SUPFAM" id="SSF52402">
    <property type="entry name" value="Adenine nucleotide alpha hydrolases-like"/>
    <property type="match status" value="1"/>
</dbReference>
<evidence type="ECO:0000256" key="4">
    <source>
        <dbReference type="ARBA" id="ARBA00048741"/>
    </source>
</evidence>
<evidence type="ECO:0000256" key="2">
    <source>
        <dbReference type="ARBA" id="ARBA00005752"/>
    </source>
</evidence>
<dbReference type="AlphaFoldDB" id="A0A1I6FUZ8"/>
<evidence type="ECO:0000259" key="5">
    <source>
        <dbReference type="Pfam" id="PF00733"/>
    </source>
</evidence>
<dbReference type="Proteomes" id="UP000199658">
    <property type="component" value="Unassembled WGS sequence"/>
</dbReference>